<reference evidence="4" key="1">
    <citation type="submission" date="2023-11" db="EMBL/GenBank/DDBJ databases">
        <authorList>
            <person name="De Vega J J."/>
            <person name="De Vega J J."/>
        </authorList>
    </citation>
    <scope>NUCLEOTIDE SEQUENCE</scope>
</reference>
<keyword evidence="6" id="KW-1185">Reference proteome</keyword>
<dbReference type="EMBL" id="CAVNYO010000106">
    <property type="protein sequence ID" value="CAK5266078.1"/>
    <property type="molecule type" value="Genomic_DNA"/>
</dbReference>
<evidence type="ECO:0000313" key="4">
    <source>
        <dbReference type="EMBL" id="CAK5266078.1"/>
    </source>
</evidence>
<dbReference type="Pfam" id="PF07047">
    <property type="entry name" value="OPA3"/>
    <property type="match status" value="1"/>
</dbReference>
<evidence type="ECO:0000313" key="5">
    <source>
        <dbReference type="EMBL" id="CAK5281888.1"/>
    </source>
</evidence>
<dbReference type="GO" id="GO:0019216">
    <property type="term" value="P:regulation of lipid metabolic process"/>
    <property type="evidence" value="ECO:0007669"/>
    <property type="project" value="TreeGrafter"/>
</dbReference>
<dbReference type="PANTHER" id="PTHR12499:SF0">
    <property type="entry name" value="OPTIC ATROPHY 3 PROTEIN"/>
    <property type="match status" value="1"/>
</dbReference>
<evidence type="ECO:0000256" key="3">
    <source>
        <dbReference type="SAM" id="MobiDB-lite"/>
    </source>
</evidence>
<organism evidence="4 6">
    <name type="scientific">Mycena citricolor</name>
    <dbReference type="NCBI Taxonomy" id="2018698"/>
    <lineage>
        <taxon>Eukaryota</taxon>
        <taxon>Fungi</taxon>
        <taxon>Dikarya</taxon>
        <taxon>Basidiomycota</taxon>
        <taxon>Agaricomycotina</taxon>
        <taxon>Agaricomycetes</taxon>
        <taxon>Agaricomycetidae</taxon>
        <taxon>Agaricales</taxon>
        <taxon>Marasmiineae</taxon>
        <taxon>Mycenaceae</taxon>
        <taxon>Mycena</taxon>
    </lineage>
</organism>
<feature type="compositionally biased region" description="Basic and acidic residues" evidence="3">
    <location>
        <begin position="188"/>
        <end position="201"/>
    </location>
</feature>
<comment type="similarity">
    <text evidence="1">Belongs to the OPA3 family.</text>
</comment>
<accession>A0AAD2Q1M0</accession>
<evidence type="ECO:0000313" key="6">
    <source>
        <dbReference type="Proteomes" id="UP001295794"/>
    </source>
</evidence>
<evidence type="ECO:0000256" key="2">
    <source>
        <dbReference type="ARBA" id="ARBA00023054"/>
    </source>
</evidence>
<gene>
    <name evidence="5" type="ORF">MYCIT1_LOCUS33225</name>
    <name evidence="4" type="ORF">MYCIT1_LOCUS7587</name>
</gene>
<dbReference type="Proteomes" id="UP001295794">
    <property type="component" value="Unassembled WGS sequence"/>
</dbReference>
<dbReference type="AlphaFoldDB" id="A0AAD2Q1M0"/>
<evidence type="ECO:0008006" key="7">
    <source>
        <dbReference type="Google" id="ProtNLM"/>
    </source>
</evidence>
<sequence length="201" mass="22806">MASAKIATLLIRTIAKPISLRLKQQAQQHERFRGVCINLAQMMYRTEVRLRTNILGEPAKHIRPLSETRAIENGANALAEGFLFSVAAGLILGETWRSSRSQSKRRDVVDEQLEDLGSKVQELTTRVTELTEGMDERMRGLEQRHDELTRITERIVDFGLRGGWAEFEGTPLQLPHVDLVPPPTQRFDIQDDSERPPEPKA</sequence>
<feature type="region of interest" description="Disordered" evidence="3">
    <location>
        <begin position="175"/>
        <end position="201"/>
    </location>
</feature>
<dbReference type="GO" id="GO:0005739">
    <property type="term" value="C:mitochondrion"/>
    <property type="evidence" value="ECO:0007669"/>
    <property type="project" value="TreeGrafter"/>
</dbReference>
<dbReference type="PANTHER" id="PTHR12499">
    <property type="entry name" value="OPTIC ATROPHY 3 PROTEIN OPA3"/>
    <property type="match status" value="1"/>
</dbReference>
<keyword evidence="2" id="KW-0175">Coiled coil</keyword>
<dbReference type="EMBL" id="CAVNYO010000444">
    <property type="protein sequence ID" value="CAK5281888.1"/>
    <property type="molecule type" value="Genomic_DNA"/>
</dbReference>
<comment type="caution">
    <text evidence="4">The sequence shown here is derived from an EMBL/GenBank/DDBJ whole genome shotgun (WGS) entry which is preliminary data.</text>
</comment>
<dbReference type="InterPro" id="IPR010754">
    <property type="entry name" value="OPA3-like"/>
</dbReference>
<proteinExistence type="inferred from homology"/>
<evidence type="ECO:0000256" key="1">
    <source>
        <dbReference type="ARBA" id="ARBA00007584"/>
    </source>
</evidence>
<name>A0AAD2Q1M0_9AGAR</name>
<protein>
    <recommendedName>
        <fullName evidence="7">OPA3-domain-containing protein</fullName>
    </recommendedName>
</protein>